<gene>
    <name evidence="1" type="primary">traF</name>
    <name evidence="1" type="ORF">KU39_1p41</name>
</gene>
<dbReference type="OrthoDB" id="5651797at2"/>
<dbReference type="InterPro" id="IPR039555">
    <property type="entry name" value="TraF/TrbB"/>
</dbReference>
<sequence length="270" mass="31368">MRVFSALCFFIITSISWANFNGEDAHGFHWYTHNQDEIHTEKAPNQLQPSPVQETVTTMQPYQQLQYLTQQTRNTLATAILNPNEENTAHYMAAQQFWAKQDQKFVQSWKQALLQHPELDYRLNFPTDNNAIPVRNDENSALIEKTLLSTSKHFGLILFYRGHSSVSQKFVSILMPFIQQYHFSMISVVTDNQPIIGLPNPKSILMENVKQVMHLKSRYLPALFLVKLKSHKIQALSYGFISIKDLKERFLDVLSNFQRYSYHGLGETQQ</sequence>
<dbReference type="Proteomes" id="UP000029558">
    <property type="component" value="Plasmid pPSB1-1"/>
</dbReference>
<evidence type="ECO:0000313" key="2">
    <source>
        <dbReference type="Proteomes" id="UP000029558"/>
    </source>
</evidence>
<geneLocation type="plasmid" evidence="1 2">
    <name>pPSB1-1</name>
</geneLocation>
<organism evidence="1 2">
    <name type="scientific">Piscirickettsia salmonis</name>
    <dbReference type="NCBI Taxonomy" id="1238"/>
    <lineage>
        <taxon>Bacteria</taxon>
        <taxon>Pseudomonadati</taxon>
        <taxon>Pseudomonadota</taxon>
        <taxon>Gammaproteobacteria</taxon>
        <taxon>Thiotrichales</taxon>
        <taxon>Piscirickettsiaceae</taxon>
        <taxon>Piscirickettsia</taxon>
    </lineage>
</organism>
<dbReference type="Pfam" id="PF13728">
    <property type="entry name" value="TraF"/>
    <property type="match status" value="1"/>
</dbReference>
<dbReference type="InterPro" id="IPR014110">
    <property type="entry name" value="TraF"/>
</dbReference>
<dbReference type="AlphaFoldDB" id="A0A1L6TIA3"/>
<reference evidence="1 2" key="1">
    <citation type="journal article" date="2014" name="Genome Announc.">
        <title>Comparative Genome Analysis of Two Isolates of the Fish Pathogen Piscirickettsia salmonis from Different Hosts Reveals Major Differences in Virulence-Associated Secretion Systems.</title>
        <authorList>
            <person name="Bohle H."/>
            <person name="Henriquez P."/>
            <person name="Grothusen H."/>
            <person name="Navas E."/>
            <person name="Sandoval A."/>
            <person name="Bustamante F."/>
            <person name="Bustos P."/>
            <person name="Mancilla M."/>
        </authorList>
    </citation>
    <scope>NUCLEOTIDE SEQUENCE [LARGE SCALE GENOMIC DNA]</scope>
    <source>
        <strain evidence="2">B1-32597</strain>
    </source>
</reference>
<protein>
    <submittedName>
        <fullName evidence="1">Conjugal transfer protein TraF</fullName>
    </submittedName>
</protein>
<dbReference type="NCBIfam" id="TIGR02739">
    <property type="entry name" value="TraF"/>
    <property type="match status" value="1"/>
</dbReference>
<proteinExistence type="predicted"/>
<evidence type="ECO:0000313" key="1">
    <source>
        <dbReference type="EMBL" id="ALB24382.1"/>
    </source>
</evidence>
<name>A0A1L6TIA3_PISSA</name>
<dbReference type="RefSeq" id="WP_036773367.1">
    <property type="nucleotide sequence ID" value="NZ_CP012509.1"/>
</dbReference>
<accession>A0A1L6TIA3</accession>
<keyword evidence="1" id="KW-0614">Plasmid</keyword>
<dbReference type="EMBL" id="CP012509">
    <property type="protein sequence ID" value="ALB24382.1"/>
    <property type="molecule type" value="Genomic_DNA"/>
</dbReference>